<accession>A0A1H6WN17</accession>
<dbReference type="EMBL" id="FNYQ01000057">
    <property type="protein sequence ID" value="SEJ18288.1"/>
    <property type="molecule type" value="Genomic_DNA"/>
</dbReference>
<sequence length="423" mass="47558">MFFNEGGVCREMLFPEFEAVLDGVVGLPDLADQQVRLAYLLISPRREVRAAVFFHLDFDEDGAADPGWNIPLRQLSERGGPGMDLGGGPIRLVCRSQCPVPWHQMHLWDPEPQDLLALRDAAKRNHLGLLGEEDEASTVGGAPSRLSMPGRQGPVATARGLPGKDWNDGQRQKTAHLIKRQRLHIRDLNHHHEAALERLKQAAERQLRALQAEVQQLRDQLRRQQELNASLEAQRQTHSEPLERAEAEMARLLALQERERGAQADEQRRIRQALQERVDELEAELSACEERDRQGQEDVLRVRHEQEQLAARGVEQALEKLAALGLTFVVYHPGAGHLTIPLQDIARYQENPMAYVAAKCSVSEDRYRQWLSHFQQPTCEAVLPGGGRCALPIDRVDSPQRFVTGESGCCSRHKPGSRLRTAG</sequence>
<gene>
    <name evidence="3" type="ORF">SAMN04244572_03039</name>
</gene>
<evidence type="ECO:0008006" key="5">
    <source>
        <dbReference type="Google" id="ProtNLM"/>
    </source>
</evidence>
<evidence type="ECO:0000313" key="4">
    <source>
        <dbReference type="Proteomes" id="UP000199250"/>
    </source>
</evidence>
<feature type="region of interest" description="Disordered" evidence="2">
    <location>
        <begin position="133"/>
        <end position="171"/>
    </location>
</feature>
<evidence type="ECO:0000313" key="3">
    <source>
        <dbReference type="EMBL" id="SEJ18288.1"/>
    </source>
</evidence>
<evidence type="ECO:0000256" key="1">
    <source>
        <dbReference type="SAM" id="Coils"/>
    </source>
</evidence>
<evidence type="ECO:0000256" key="2">
    <source>
        <dbReference type="SAM" id="MobiDB-lite"/>
    </source>
</evidence>
<reference evidence="3 4" key="1">
    <citation type="submission" date="2016-10" db="EMBL/GenBank/DDBJ databases">
        <authorList>
            <person name="de Groot N.N."/>
        </authorList>
    </citation>
    <scope>NUCLEOTIDE SEQUENCE [LARGE SCALE GENOMIC DNA]</scope>
    <source>
        <strain evidence="3 4">DSM 373</strain>
    </source>
</reference>
<proteinExistence type="predicted"/>
<dbReference type="Proteomes" id="UP000199250">
    <property type="component" value="Unassembled WGS sequence"/>
</dbReference>
<name>A0A1H6WN17_9GAMM</name>
<dbReference type="AlphaFoldDB" id="A0A1H6WN17"/>
<organism evidence="3 4">
    <name type="scientific">Azotobacter beijerinckii</name>
    <dbReference type="NCBI Taxonomy" id="170623"/>
    <lineage>
        <taxon>Bacteria</taxon>
        <taxon>Pseudomonadati</taxon>
        <taxon>Pseudomonadota</taxon>
        <taxon>Gammaproteobacteria</taxon>
        <taxon>Pseudomonadales</taxon>
        <taxon>Pseudomonadaceae</taxon>
        <taxon>Azotobacter</taxon>
    </lineage>
</organism>
<feature type="coiled-coil region" evidence="1">
    <location>
        <begin position="185"/>
        <end position="298"/>
    </location>
</feature>
<keyword evidence="1" id="KW-0175">Coiled coil</keyword>
<protein>
    <recommendedName>
        <fullName evidence="5">Chromosome partitioning protein ParA</fullName>
    </recommendedName>
</protein>